<organism evidence="3 4">
    <name type="scientific">Streptomyces rubrogriseus</name>
    <dbReference type="NCBI Taxonomy" id="194673"/>
    <lineage>
        <taxon>Bacteria</taxon>
        <taxon>Bacillati</taxon>
        <taxon>Actinomycetota</taxon>
        <taxon>Actinomycetes</taxon>
        <taxon>Kitasatosporales</taxon>
        <taxon>Streptomycetaceae</taxon>
        <taxon>Streptomyces</taxon>
        <taxon>Streptomyces violaceoruber group</taxon>
    </lineage>
</organism>
<name>A0A6G3TTY1_9ACTN</name>
<evidence type="ECO:0000256" key="1">
    <source>
        <dbReference type="SAM" id="MobiDB-lite"/>
    </source>
</evidence>
<protein>
    <recommendedName>
        <fullName evidence="5">Lipoprotein</fullName>
    </recommendedName>
</protein>
<gene>
    <name evidence="3" type="ORF">G3I66_43680</name>
</gene>
<reference evidence="3 4" key="1">
    <citation type="submission" date="2020-01" db="EMBL/GenBank/DDBJ databases">
        <title>Insect and environment-associated Actinomycetes.</title>
        <authorList>
            <person name="Currrie C."/>
            <person name="Chevrette M."/>
            <person name="Carlson C."/>
            <person name="Stubbendieck R."/>
            <person name="Wendt-Pienkowski E."/>
        </authorList>
    </citation>
    <scope>NUCLEOTIDE SEQUENCE [LARGE SCALE GENOMIC DNA]</scope>
    <source>
        <strain evidence="3 4">SID7739</strain>
    </source>
</reference>
<dbReference type="PROSITE" id="PS51257">
    <property type="entry name" value="PROKAR_LIPOPROTEIN"/>
    <property type="match status" value="1"/>
</dbReference>
<evidence type="ECO:0000313" key="4">
    <source>
        <dbReference type="Proteomes" id="UP000475666"/>
    </source>
</evidence>
<proteinExistence type="predicted"/>
<feature type="chain" id="PRO_5026243346" description="Lipoprotein" evidence="2">
    <location>
        <begin position="35"/>
        <end position="320"/>
    </location>
</feature>
<feature type="region of interest" description="Disordered" evidence="1">
    <location>
        <begin position="36"/>
        <end position="55"/>
    </location>
</feature>
<feature type="region of interest" description="Disordered" evidence="1">
    <location>
        <begin position="298"/>
        <end position="320"/>
    </location>
</feature>
<feature type="signal peptide" evidence="2">
    <location>
        <begin position="1"/>
        <end position="34"/>
    </location>
</feature>
<evidence type="ECO:0000313" key="3">
    <source>
        <dbReference type="EMBL" id="NEC39986.1"/>
    </source>
</evidence>
<accession>A0A6G3TTY1</accession>
<keyword evidence="2" id="KW-0732">Signal</keyword>
<sequence>MPLRLPPPQRRTSVPTAWAAVVVMTAVVATSATACSGQDSAVPDSTVAPPTAPPAPGEVVLPVNTYLPTVHDQARTALARAVLIDRCMQKSGFSFPRPADSVLKAGVEDNGVYGNKRRYGVADKDTARRYGYHLPSAVDEGADEDTEAAAQRADWIRAQRSNPAYTASLNGGGENGPPGGCVAEADAALAGEDDASKDSNAEVASGIKAESHKRTMNSPDVIAVFKQWSHCMHDKGYTTAAPVGENLPFNIDALPVSREEINMALADVACKRETRLVTIWSTEEQRYQRAQIKKHADELRKAADDNERRRESIASIVGHE</sequence>
<evidence type="ECO:0000256" key="2">
    <source>
        <dbReference type="SAM" id="SignalP"/>
    </source>
</evidence>
<dbReference type="EMBL" id="JAAGMQ010001286">
    <property type="protein sequence ID" value="NEC39986.1"/>
    <property type="molecule type" value="Genomic_DNA"/>
</dbReference>
<comment type="caution">
    <text evidence="3">The sequence shown here is derived from an EMBL/GenBank/DDBJ whole genome shotgun (WGS) entry which is preliminary data.</text>
</comment>
<dbReference type="AlphaFoldDB" id="A0A6G3TTY1"/>
<evidence type="ECO:0008006" key="5">
    <source>
        <dbReference type="Google" id="ProtNLM"/>
    </source>
</evidence>
<dbReference type="Proteomes" id="UP000475666">
    <property type="component" value="Unassembled WGS sequence"/>
</dbReference>